<dbReference type="KEGG" id="zmm:Zmob_0759"/>
<gene>
    <name evidence="3" type="ordered locus">Zmob_0759</name>
</gene>
<accession>A0A0H3G634</accession>
<dbReference type="RefSeq" id="WP_014500696.1">
    <property type="nucleotide sequence ID" value="NC_017262.1"/>
</dbReference>
<feature type="domain" description="SHOCT" evidence="1">
    <location>
        <begin position="157"/>
        <end position="184"/>
    </location>
</feature>
<dbReference type="OrthoDB" id="2307739at2"/>
<evidence type="ECO:0000313" key="4">
    <source>
        <dbReference type="Proteomes" id="UP000001494"/>
    </source>
</evidence>
<name>A0A0H3G634_ZYMMA</name>
<proteinExistence type="predicted"/>
<dbReference type="InterPro" id="IPR018649">
    <property type="entry name" value="SHOCT"/>
</dbReference>
<reference evidence="3 4" key="1">
    <citation type="journal article" date="2011" name="J. Bacteriol.">
        <title>Genome sequence of the ethanol-producing Zymomonas mobilis subsp. mobilis lectotype strain ATCC 10988.</title>
        <authorList>
            <person name="Pappas K.M."/>
            <person name="Kouvelis V.N."/>
            <person name="Saunders E."/>
            <person name="Brettin T.S."/>
            <person name="Bruce D."/>
            <person name="Detter C."/>
            <person name="Balakireva M."/>
            <person name="Han C.S."/>
            <person name="Savvakis G."/>
            <person name="Kyrpides N.C."/>
            <person name="Typas M.A."/>
        </authorList>
    </citation>
    <scope>NUCLEOTIDE SEQUENCE [LARGE SCALE GENOMIC DNA]</scope>
    <source>
        <strain evidence="4">ATCC 10988 / DSM 424 / CCUG 17860 / LMG 404 / NCIMB 8938 / NRRL B-806 / ZM1</strain>
    </source>
</reference>
<dbReference type="AlphaFoldDB" id="A0A0H3G634"/>
<evidence type="ECO:0000259" key="2">
    <source>
        <dbReference type="Pfam" id="PF14470"/>
    </source>
</evidence>
<dbReference type="InterPro" id="IPR039519">
    <property type="entry name" value="YokE-like_PH"/>
</dbReference>
<dbReference type="EMBL" id="CP002850">
    <property type="protein sequence ID" value="AEH62600.1"/>
    <property type="molecule type" value="Genomic_DNA"/>
</dbReference>
<evidence type="ECO:0000313" key="3">
    <source>
        <dbReference type="EMBL" id="AEH62600.1"/>
    </source>
</evidence>
<dbReference type="Pfam" id="PF14470">
    <property type="entry name" value="bPH_3"/>
    <property type="match status" value="1"/>
</dbReference>
<dbReference type="Proteomes" id="UP000001494">
    <property type="component" value="Chromosome"/>
</dbReference>
<dbReference type="HOGENOM" id="CLU_093409_2_0_5"/>
<organism evidence="3 4">
    <name type="scientific">Zymomonas mobilis subsp. mobilis (strain ATCC 10988 / DSM 424 / LMG 404 / NCIMB 8938 / NRRL B-806 / ZM1)</name>
    <dbReference type="NCBI Taxonomy" id="555217"/>
    <lineage>
        <taxon>Bacteria</taxon>
        <taxon>Pseudomonadati</taxon>
        <taxon>Pseudomonadota</taxon>
        <taxon>Alphaproteobacteria</taxon>
        <taxon>Sphingomonadales</taxon>
        <taxon>Zymomonadaceae</taxon>
        <taxon>Zymomonas</taxon>
    </lineage>
</organism>
<protein>
    <submittedName>
        <fullName evidence="3">Phage protein</fullName>
    </submittedName>
</protein>
<dbReference type="Pfam" id="PF09851">
    <property type="entry name" value="SHOCT"/>
    <property type="match status" value="1"/>
</dbReference>
<feature type="domain" description="YokE-like PH" evidence="2">
    <location>
        <begin position="41"/>
        <end position="129"/>
    </location>
</feature>
<sequence length="186" mass="21359">MIDYKNADKATLKAEYKRLSRETHNLPFFTRKEFYALPEILGDEEIPVAITSGMMNDHTWLIVLTNRRILFLDKGMLFGGKQVIISLADITAIQGSTGLIYGEITISTAGQKHEISHIYKKAVNSFIQMTDKERDQYRSDPIQKIKPFHQNTSDKVTQLEKLAALKNQGILTEEEFEKEKRRILAL</sequence>
<evidence type="ECO:0000259" key="1">
    <source>
        <dbReference type="Pfam" id="PF09851"/>
    </source>
</evidence>
<dbReference type="eggNOG" id="ENOG5032U4N">
    <property type="taxonomic scope" value="Bacteria"/>
</dbReference>